<dbReference type="AlphaFoldDB" id="A0AAF3FLY7"/>
<dbReference type="PANTHER" id="PTHR14340">
    <property type="entry name" value="MICROFIBRIL-ASSOCIATED GLYCOPROTEIN 3"/>
    <property type="match status" value="1"/>
</dbReference>
<dbReference type="PROSITE" id="PS50853">
    <property type="entry name" value="FN3"/>
    <property type="match status" value="1"/>
</dbReference>
<evidence type="ECO:0000313" key="5">
    <source>
        <dbReference type="WBParaSite" id="MBELARI_LOCUS8013"/>
    </source>
</evidence>
<sequence>MRQTERGDTGKYTLKAQNENGTDSATCNVTVIDKPSHPKAREDDGGVPLENYLVEKFDTATHSRWVPALKVPARQAAANVDGLLEGHEYKFRVSAVNSEGESGSIRDIFSGSR</sequence>
<dbReference type="InterPro" id="IPR013783">
    <property type="entry name" value="Ig-like_fold"/>
</dbReference>
<dbReference type="WBParaSite" id="MBELARI_LOCUS8013">
    <property type="protein sequence ID" value="MBELARI_LOCUS8013"/>
    <property type="gene ID" value="MBELARI_LOCUS8013"/>
</dbReference>
<dbReference type="Proteomes" id="UP000887575">
    <property type="component" value="Unassembled WGS sequence"/>
</dbReference>
<dbReference type="CDD" id="cd00063">
    <property type="entry name" value="FN3"/>
    <property type="match status" value="1"/>
</dbReference>
<accession>A0AAF3FLY7</accession>
<feature type="region of interest" description="Disordered" evidence="2">
    <location>
        <begin position="1"/>
        <end position="29"/>
    </location>
</feature>
<dbReference type="SUPFAM" id="SSF49265">
    <property type="entry name" value="Fibronectin type III"/>
    <property type="match status" value="1"/>
</dbReference>
<evidence type="ECO:0000256" key="2">
    <source>
        <dbReference type="SAM" id="MobiDB-lite"/>
    </source>
</evidence>
<organism evidence="4 5">
    <name type="scientific">Mesorhabditis belari</name>
    <dbReference type="NCBI Taxonomy" id="2138241"/>
    <lineage>
        <taxon>Eukaryota</taxon>
        <taxon>Metazoa</taxon>
        <taxon>Ecdysozoa</taxon>
        <taxon>Nematoda</taxon>
        <taxon>Chromadorea</taxon>
        <taxon>Rhabditida</taxon>
        <taxon>Rhabditina</taxon>
        <taxon>Rhabditomorpha</taxon>
        <taxon>Rhabditoidea</taxon>
        <taxon>Rhabditidae</taxon>
        <taxon>Mesorhabditinae</taxon>
        <taxon>Mesorhabditis</taxon>
    </lineage>
</organism>
<protein>
    <recommendedName>
        <fullName evidence="3">Fibronectin type-III domain-containing protein</fullName>
    </recommendedName>
</protein>
<dbReference type="PANTHER" id="PTHR14340:SF9">
    <property type="entry name" value="FIBRONECTIN TYPE-III DOMAIN-CONTAINING PROTEIN"/>
    <property type="match status" value="1"/>
</dbReference>
<evidence type="ECO:0000313" key="4">
    <source>
        <dbReference type="Proteomes" id="UP000887575"/>
    </source>
</evidence>
<proteinExistence type="predicted"/>
<feature type="domain" description="Fibronectin type-III" evidence="3">
    <location>
        <begin position="10"/>
        <end position="113"/>
    </location>
</feature>
<keyword evidence="4" id="KW-1185">Reference proteome</keyword>
<dbReference type="Gene3D" id="2.60.40.10">
    <property type="entry name" value="Immunoglobulins"/>
    <property type="match status" value="2"/>
</dbReference>
<dbReference type="Pfam" id="PF00041">
    <property type="entry name" value="fn3"/>
    <property type="match status" value="1"/>
</dbReference>
<evidence type="ECO:0000259" key="3">
    <source>
        <dbReference type="PROSITE" id="PS50853"/>
    </source>
</evidence>
<evidence type="ECO:0000256" key="1">
    <source>
        <dbReference type="ARBA" id="ARBA00023319"/>
    </source>
</evidence>
<dbReference type="PRINTS" id="PR00014">
    <property type="entry name" value="FNTYPEIII"/>
</dbReference>
<dbReference type="InterPro" id="IPR036116">
    <property type="entry name" value="FN3_sf"/>
</dbReference>
<feature type="compositionally biased region" description="Polar residues" evidence="2">
    <location>
        <begin position="15"/>
        <end position="29"/>
    </location>
</feature>
<name>A0AAF3FLY7_9BILA</name>
<keyword evidence="1" id="KW-0393">Immunoglobulin domain</keyword>
<dbReference type="InterPro" id="IPR003961">
    <property type="entry name" value="FN3_dom"/>
</dbReference>
<reference evidence="5" key="1">
    <citation type="submission" date="2024-02" db="UniProtKB">
        <authorList>
            <consortium name="WormBaseParasite"/>
        </authorList>
    </citation>
    <scope>IDENTIFICATION</scope>
</reference>